<dbReference type="CDD" id="cd01948">
    <property type="entry name" value="EAL"/>
    <property type="match status" value="1"/>
</dbReference>
<dbReference type="InterPro" id="IPR050706">
    <property type="entry name" value="Cyclic-di-GMP_PDE-like"/>
</dbReference>
<dbReference type="RefSeq" id="WP_123085814.1">
    <property type="nucleotide sequence ID" value="NZ_RJAI01000106.1"/>
</dbReference>
<dbReference type="EMBL" id="RJAI01000106">
    <property type="protein sequence ID" value="RNF77602.1"/>
    <property type="molecule type" value="Genomic_DNA"/>
</dbReference>
<dbReference type="AlphaFoldDB" id="A0A3M8SF80"/>
<dbReference type="Pfam" id="PF00563">
    <property type="entry name" value="EAL"/>
    <property type="match status" value="1"/>
</dbReference>
<comment type="caution">
    <text evidence="2">The sequence shown here is derived from an EMBL/GenBank/DDBJ whole genome shotgun (WGS) entry which is preliminary data.</text>
</comment>
<organism evidence="2 3">
    <name type="scientific">Pseudomonas putida</name>
    <name type="common">Arthrobacter siderocapsulatus</name>
    <dbReference type="NCBI Taxonomy" id="303"/>
    <lineage>
        <taxon>Bacteria</taxon>
        <taxon>Pseudomonadati</taxon>
        <taxon>Pseudomonadota</taxon>
        <taxon>Gammaproteobacteria</taxon>
        <taxon>Pseudomonadales</taxon>
        <taxon>Pseudomonadaceae</taxon>
        <taxon>Pseudomonas</taxon>
    </lineage>
</organism>
<protein>
    <submittedName>
        <fullName evidence="2">EAL domain-containing protein</fullName>
    </submittedName>
</protein>
<dbReference type="PROSITE" id="PS50883">
    <property type="entry name" value="EAL"/>
    <property type="match status" value="1"/>
</dbReference>
<evidence type="ECO:0000259" key="1">
    <source>
        <dbReference type="PROSITE" id="PS50883"/>
    </source>
</evidence>
<dbReference type="SUPFAM" id="SSF141868">
    <property type="entry name" value="EAL domain-like"/>
    <property type="match status" value="1"/>
</dbReference>
<dbReference type="Proteomes" id="UP000278162">
    <property type="component" value="Unassembled WGS sequence"/>
</dbReference>
<dbReference type="PANTHER" id="PTHR33121">
    <property type="entry name" value="CYCLIC DI-GMP PHOSPHODIESTERASE PDEF"/>
    <property type="match status" value="1"/>
</dbReference>
<evidence type="ECO:0000313" key="3">
    <source>
        <dbReference type="Proteomes" id="UP000278162"/>
    </source>
</evidence>
<name>A0A3M8SF80_PSEPU</name>
<dbReference type="InterPro" id="IPR035919">
    <property type="entry name" value="EAL_sf"/>
</dbReference>
<feature type="domain" description="EAL" evidence="1">
    <location>
        <begin position="1"/>
        <end position="101"/>
    </location>
</feature>
<dbReference type="GO" id="GO:0071111">
    <property type="term" value="F:cyclic-guanylate-specific phosphodiesterase activity"/>
    <property type="evidence" value="ECO:0007669"/>
    <property type="project" value="InterPro"/>
</dbReference>
<dbReference type="Gene3D" id="3.20.20.450">
    <property type="entry name" value="EAL domain"/>
    <property type="match status" value="1"/>
</dbReference>
<dbReference type="InterPro" id="IPR001633">
    <property type="entry name" value="EAL_dom"/>
</dbReference>
<accession>A0A3M8SF80</accession>
<reference evidence="2 3" key="1">
    <citation type="submission" date="2018-10" db="EMBL/GenBank/DDBJ databases">
        <title>An outbreak of IMP-63 producing strain in France.</title>
        <authorList>
            <person name="Bour M."/>
            <person name="Liapis E."/>
            <person name="Plesiat P."/>
        </authorList>
    </citation>
    <scope>NUCLEOTIDE SEQUENCE [LARGE SCALE GENOMIC DNA]</scope>
    <source>
        <strain evidence="2 3">12917</strain>
    </source>
</reference>
<evidence type="ECO:0000313" key="2">
    <source>
        <dbReference type="EMBL" id="RNF77602.1"/>
    </source>
</evidence>
<sequence length="103" mass="11280">MTDCFRARPRSAAGGQRLPLDELKIDRSFVRNLPHSANSLAIVRSIVALPKALNLRLIAEGVEEAAQIEALVGNGCDGFQGFYFAKPLQLEAFETHLAKMQQA</sequence>
<proteinExistence type="predicted"/>
<gene>
    <name evidence="2" type="ORF">EFK07_30070</name>
</gene>
<dbReference type="PANTHER" id="PTHR33121:SF70">
    <property type="entry name" value="SIGNALING PROTEIN YKOW"/>
    <property type="match status" value="1"/>
</dbReference>